<reference evidence="11" key="1">
    <citation type="journal article" date="2023" name="Arch. Microbiol.">
        <title>Desulfoferula mesophilus gen. nov. sp. nov., a mesophilic sulfate-reducing bacterium isolated from a brackish lake sediment.</title>
        <authorList>
            <person name="Watanabe T."/>
            <person name="Yabe T."/>
            <person name="Tsuji J.M."/>
            <person name="Fukui M."/>
        </authorList>
    </citation>
    <scope>NUCLEOTIDE SEQUENCE [LARGE SCALE GENOMIC DNA]</scope>
    <source>
        <strain evidence="11">12FAK</strain>
    </source>
</reference>
<evidence type="ECO:0000256" key="5">
    <source>
        <dbReference type="ARBA" id="ARBA00022679"/>
    </source>
</evidence>
<dbReference type="KEGG" id="dmp:FAK_35060"/>
<keyword evidence="4 10" id="KW-0489">Methyltransferase</keyword>
<keyword evidence="5" id="KW-0808">Transferase</keyword>
<dbReference type="SUPFAM" id="SSF53155">
    <property type="entry name" value="Methylated DNA-protein cysteine methyltransferase domain"/>
    <property type="match status" value="1"/>
</dbReference>
<dbReference type="SUPFAM" id="SSF46767">
    <property type="entry name" value="Methylated DNA-protein cysteine methyltransferase, C-terminal domain"/>
    <property type="match status" value="1"/>
</dbReference>
<dbReference type="GO" id="GO:0003908">
    <property type="term" value="F:methylated-DNA-[protein]-cysteine S-methyltransferase activity"/>
    <property type="evidence" value="ECO:0007669"/>
    <property type="project" value="UniProtKB-EC"/>
</dbReference>
<comment type="similarity">
    <text evidence="2">Belongs to the MGMT family.</text>
</comment>
<evidence type="ECO:0000256" key="6">
    <source>
        <dbReference type="ARBA" id="ARBA00022763"/>
    </source>
</evidence>
<dbReference type="GO" id="GO:0032259">
    <property type="term" value="P:methylation"/>
    <property type="evidence" value="ECO:0007669"/>
    <property type="project" value="UniProtKB-KW"/>
</dbReference>
<accession>A0AAU9EI57</accession>
<feature type="domain" description="Methylated-DNA-[protein]-cysteine S-methyltransferase DNA binding" evidence="9">
    <location>
        <begin position="87"/>
        <end position="166"/>
    </location>
</feature>
<dbReference type="NCBIfam" id="TIGR00589">
    <property type="entry name" value="ogt"/>
    <property type="match status" value="1"/>
</dbReference>
<evidence type="ECO:0000256" key="8">
    <source>
        <dbReference type="ARBA" id="ARBA00049348"/>
    </source>
</evidence>
<keyword evidence="6" id="KW-0227">DNA damage</keyword>
<dbReference type="PANTHER" id="PTHR10815:SF5">
    <property type="entry name" value="METHYLATED-DNA--PROTEIN-CYSTEINE METHYLTRANSFERASE"/>
    <property type="match status" value="1"/>
</dbReference>
<dbReference type="CDD" id="cd06445">
    <property type="entry name" value="ATase"/>
    <property type="match status" value="1"/>
</dbReference>
<protein>
    <recommendedName>
        <fullName evidence="3">methylated-DNA--[protein]-cysteine S-methyltransferase</fullName>
        <ecNumber evidence="3">2.1.1.63</ecNumber>
    </recommendedName>
</protein>
<evidence type="ECO:0000256" key="2">
    <source>
        <dbReference type="ARBA" id="ARBA00008711"/>
    </source>
</evidence>
<dbReference type="InterPro" id="IPR036217">
    <property type="entry name" value="MethylDNA_cys_MeTrfase_DNAb"/>
</dbReference>
<dbReference type="AlphaFoldDB" id="A0AAU9EI57"/>
<comment type="catalytic activity">
    <reaction evidence="8">
        <text>a 6-O-methyl-2'-deoxyguanosine in DNA + L-cysteinyl-[protein] = S-methyl-L-cysteinyl-[protein] + a 2'-deoxyguanosine in DNA</text>
        <dbReference type="Rhea" id="RHEA:24000"/>
        <dbReference type="Rhea" id="RHEA-COMP:10131"/>
        <dbReference type="Rhea" id="RHEA-COMP:10132"/>
        <dbReference type="Rhea" id="RHEA-COMP:11367"/>
        <dbReference type="Rhea" id="RHEA-COMP:11368"/>
        <dbReference type="ChEBI" id="CHEBI:29950"/>
        <dbReference type="ChEBI" id="CHEBI:82612"/>
        <dbReference type="ChEBI" id="CHEBI:85445"/>
        <dbReference type="ChEBI" id="CHEBI:85448"/>
        <dbReference type="EC" id="2.1.1.63"/>
    </reaction>
</comment>
<dbReference type="InterPro" id="IPR036631">
    <property type="entry name" value="MGMT_N_sf"/>
</dbReference>
<dbReference type="Gene3D" id="3.30.160.70">
    <property type="entry name" value="Methylated DNA-protein cysteine methyltransferase domain"/>
    <property type="match status" value="1"/>
</dbReference>
<dbReference type="Proteomes" id="UP001366166">
    <property type="component" value="Chromosome"/>
</dbReference>
<dbReference type="PANTHER" id="PTHR10815">
    <property type="entry name" value="METHYLATED-DNA--PROTEIN-CYSTEINE METHYLTRANSFERASE"/>
    <property type="match status" value="1"/>
</dbReference>
<evidence type="ECO:0000256" key="4">
    <source>
        <dbReference type="ARBA" id="ARBA00022603"/>
    </source>
</evidence>
<organism evidence="10 11">
    <name type="scientific">Desulfoferula mesophila</name>
    <dbReference type="NCBI Taxonomy" id="3058419"/>
    <lineage>
        <taxon>Bacteria</taxon>
        <taxon>Pseudomonadati</taxon>
        <taxon>Thermodesulfobacteriota</taxon>
        <taxon>Desulfarculia</taxon>
        <taxon>Desulfarculales</taxon>
        <taxon>Desulfarculaceae</taxon>
        <taxon>Desulfoferula</taxon>
    </lineage>
</organism>
<evidence type="ECO:0000259" key="9">
    <source>
        <dbReference type="Pfam" id="PF01035"/>
    </source>
</evidence>
<sequence>MSELELFSLKTPLGTVRGAMGPRGLVALTLRQDQGEYLEKLLTKRAPGAKRKRVAAKSCEAARQLTAYFKSPQAPLDLPLDLEGLTPFTQAVLLSLKDIPPGQTLTYGQVAEIVGRPRAPRAVGQALHNNPLPLFLACHRVIGADGGLTGFGSGLPAKKALLAWEAGENPWN</sequence>
<evidence type="ECO:0000256" key="1">
    <source>
        <dbReference type="ARBA" id="ARBA00001286"/>
    </source>
</evidence>
<evidence type="ECO:0000256" key="3">
    <source>
        <dbReference type="ARBA" id="ARBA00011918"/>
    </source>
</evidence>
<dbReference type="Gene3D" id="1.10.10.10">
    <property type="entry name" value="Winged helix-like DNA-binding domain superfamily/Winged helix DNA-binding domain"/>
    <property type="match status" value="1"/>
</dbReference>
<dbReference type="EMBL" id="AP028679">
    <property type="protein sequence ID" value="BEQ16440.1"/>
    <property type="molecule type" value="Genomic_DNA"/>
</dbReference>
<keyword evidence="7" id="KW-0234">DNA repair</keyword>
<keyword evidence="11" id="KW-1185">Reference proteome</keyword>
<proteinExistence type="inferred from homology"/>
<evidence type="ECO:0000313" key="10">
    <source>
        <dbReference type="EMBL" id="BEQ16440.1"/>
    </source>
</evidence>
<dbReference type="InterPro" id="IPR014048">
    <property type="entry name" value="MethylDNA_cys_MeTrfase_DNA-bd"/>
</dbReference>
<name>A0AAU9EI57_9BACT</name>
<gene>
    <name evidence="10" type="ORF">FAK_35060</name>
</gene>
<evidence type="ECO:0000313" key="11">
    <source>
        <dbReference type="Proteomes" id="UP001366166"/>
    </source>
</evidence>
<dbReference type="FunFam" id="1.10.10.10:FF:000214">
    <property type="entry name" value="Methylated-DNA--protein-cysteine methyltransferase"/>
    <property type="match status" value="1"/>
</dbReference>
<dbReference type="GO" id="GO:0006281">
    <property type="term" value="P:DNA repair"/>
    <property type="evidence" value="ECO:0007669"/>
    <property type="project" value="UniProtKB-KW"/>
</dbReference>
<comment type="catalytic activity">
    <reaction evidence="1">
        <text>a 4-O-methyl-thymidine in DNA + L-cysteinyl-[protein] = a thymidine in DNA + S-methyl-L-cysteinyl-[protein]</text>
        <dbReference type="Rhea" id="RHEA:53428"/>
        <dbReference type="Rhea" id="RHEA-COMP:10131"/>
        <dbReference type="Rhea" id="RHEA-COMP:10132"/>
        <dbReference type="Rhea" id="RHEA-COMP:13555"/>
        <dbReference type="Rhea" id="RHEA-COMP:13556"/>
        <dbReference type="ChEBI" id="CHEBI:29950"/>
        <dbReference type="ChEBI" id="CHEBI:82612"/>
        <dbReference type="ChEBI" id="CHEBI:137386"/>
        <dbReference type="ChEBI" id="CHEBI:137387"/>
        <dbReference type="EC" id="2.1.1.63"/>
    </reaction>
</comment>
<dbReference type="InterPro" id="IPR036388">
    <property type="entry name" value="WH-like_DNA-bd_sf"/>
</dbReference>
<dbReference type="RefSeq" id="WP_338602255.1">
    <property type="nucleotide sequence ID" value="NZ_AP028679.1"/>
</dbReference>
<evidence type="ECO:0000256" key="7">
    <source>
        <dbReference type="ARBA" id="ARBA00023204"/>
    </source>
</evidence>
<dbReference type="Pfam" id="PF01035">
    <property type="entry name" value="DNA_binding_1"/>
    <property type="match status" value="1"/>
</dbReference>
<dbReference type="EC" id="2.1.1.63" evidence="3"/>